<name>A0A5A7PQW4_STRAF</name>
<comment type="caution">
    <text evidence="1">The sequence shown here is derived from an EMBL/GenBank/DDBJ whole genome shotgun (WGS) entry which is preliminary data.</text>
</comment>
<evidence type="ECO:0000313" key="1">
    <source>
        <dbReference type="EMBL" id="GER34991.1"/>
    </source>
</evidence>
<keyword evidence="2" id="KW-1185">Reference proteome</keyword>
<evidence type="ECO:0000313" key="2">
    <source>
        <dbReference type="Proteomes" id="UP000325081"/>
    </source>
</evidence>
<protein>
    <submittedName>
        <fullName evidence="1">Dicarboxylate transporter 2.2</fullName>
    </submittedName>
</protein>
<dbReference type="Proteomes" id="UP000325081">
    <property type="component" value="Unassembled WGS sequence"/>
</dbReference>
<dbReference type="AlphaFoldDB" id="A0A5A7PQW4"/>
<gene>
    <name evidence="1" type="ORF">STAS_11245</name>
</gene>
<dbReference type="EMBL" id="BKCP01004960">
    <property type="protein sequence ID" value="GER34991.1"/>
    <property type="molecule type" value="Genomic_DNA"/>
</dbReference>
<reference evidence="2" key="1">
    <citation type="journal article" date="2019" name="Curr. Biol.">
        <title>Genome Sequence of Striga asiatica Provides Insight into the Evolution of Plant Parasitism.</title>
        <authorList>
            <person name="Yoshida S."/>
            <person name="Kim S."/>
            <person name="Wafula E.K."/>
            <person name="Tanskanen J."/>
            <person name="Kim Y.M."/>
            <person name="Honaas L."/>
            <person name="Yang Z."/>
            <person name="Spallek T."/>
            <person name="Conn C.E."/>
            <person name="Ichihashi Y."/>
            <person name="Cheong K."/>
            <person name="Cui S."/>
            <person name="Der J.P."/>
            <person name="Gundlach H."/>
            <person name="Jiao Y."/>
            <person name="Hori C."/>
            <person name="Ishida J.K."/>
            <person name="Kasahara H."/>
            <person name="Kiba T."/>
            <person name="Kim M.S."/>
            <person name="Koo N."/>
            <person name="Laohavisit A."/>
            <person name="Lee Y.H."/>
            <person name="Lumba S."/>
            <person name="McCourt P."/>
            <person name="Mortimer J.C."/>
            <person name="Mutuku J.M."/>
            <person name="Nomura T."/>
            <person name="Sasaki-Sekimoto Y."/>
            <person name="Seto Y."/>
            <person name="Wang Y."/>
            <person name="Wakatake T."/>
            <person name="Sakakibara H."/>
            <person name="Demura T."/>
            <person name="Yamaguchi S."/>
            <person name="Yoneyama K."/>
            <person name="Manabe R.I."/>
            <person name="Nelson D.C."/>
            <person name="Schulman A.H."/>
            <person name="Timko M.P."/>
            <person name="dePamphilis C.W."/>
            <person name="Choi D."/>
            <person name="Shirasu K."/>
        </authorList>
    </citation>
    <scope>NUCLEOTIDE SEQUENCE [LARGE SCALE GENOMIC DNA]</scope>
    <source>
        <strain evidence="2">cv. UVA1</strain>
    </source>
</reference>
<accession>A0A5A7PQW4</accession>
<proteinExistence type="predicted"/>
<sequence length="142" mass="15532">MGEGSGRVLVGVLAIDGSSFRRTTVCYTVLHYLLGHALDPFGCLHARALVPLQDAKYWALALNMRRASSSDNGFLGSLCLGFGLSKSGDYGSSLREQRTFGGGSFERIGGGFTANDGRKEDYREILYRNSTMREGVLRRLKT</sequence>
<organism evidence="1 2">
    <name type="scientific">Striga asiatica</name>
    <name type="common">Asiatic witchweed</name>
    <name type="synonym">Buchnera asiatica</name>
    <dbReference type="NCBI Taxonomy" id="4170"/>
    <lineage>
        <taxon>Eukaryota</taxon>
        <taxon>Viridiplantae</taxon>
        <taxon>Streptophyta</taxon>
        <taxon>Embryophyta</taxon>
        <taxon>Tracheophyta</taxon>
        <taxon>Spermatophyta</taxon>
        <taxon>Magnoliopsida</taxon>
        <taxon>eudicotyledons</taxon>
        <taxon>Gunneridae</taxon>
        <taxon>Pentapetalae</taxon>
        <taxon>asterids</taxon>
        <taxon>lamiids</taxon>
        <taxon>Lamiales</taxon>
        <taxon>Orobanchaceae</taxon>
        <taxon>Buchnereae</taxon>
        <taxon>Striga</taxon>
    </lineage>
</organism>